<evidence type="ECO:0000313" key="2">
    <source>
        <dbReference type="Proteomes" id="UP000057158"/>
    </source>
</evidence>
<gene>
    <name evidence="1" type="ORF">DSOUD_3286</name>
</gene>
<dbReference type="KEGG" id="des:DSOUD_3286"/>
<dbReference type="EMBL" id="CP010802">
    <property type="protein sequence ID" value="ALC18006.1"/>
    <property type="molecule type" value="Genomic_DNA"/>
</dbReference>
<evidence type="ECO:0008006" key="3">
    <source>
        <dbReference type="Google" id="ProtNLM"/>
    </source>
</evidence>
<proteinExistence type="predicted"/>
<organism evidence="1 2">
    <name type="scientific">Desulfuromonas soudanensis</name>
    <dbReference type="NCBI Taxonomy" id="1603606"/>
    <lineage>
        <taxon>Bacteria</taxon>
        <taxon>Pseudomonadati</taxon>
        <taxon>Thermodesulfobacteriota</taxon>
        <taxon>Desulfuromonadia</taxon>
        <taxon>Desulfuromonadales</taxon>
        <taxon>Desulfuromonadaceae</taxon>
        <taxon>Desulfuromonas</taxon>
    </lineage>
</organism>
<keyword evidence="2" id="KW-1185">Reference proteome</keyword>
<dbReference type="AlphaFoldDB" id="A0A0M5IUK3"/>
<dbReference type="PROSITE" id="PS51257">
    <property type="entry name" value="PROKAR_LIPOPROTEIN"/>
    <property type="match status" value="1"/>
</dbReference>
<dbReference type="PATRIC" id="fig|1603606.3.peg.3534"/>
<sequence>MNRWILVSIVILMVTGCAGKERLAQGDEKIYCRTHAREAAVSGSPDEEALFLNCMHLKGVHEVEVR</sequence>
<reference evidence="1 2" key="1">
    <citation type="submission" date="2015-07" db="EMBL/GenBank/DDBJ databases">
        <title>Isolation and Genomic Characterization of a Novel Halophilic Metal-Reducing Deltaproteobacterium from the Deep Subsurface.</title>
        <authorList>
            <person name="Badalamenti J.P."/>
            <person name="Summers Z.M."/>
            <person name="Gralnick J.A."/>
            <person name="Bond D.R."/>
        </authorList>
    </citation>
    <scope>NUCLEOTIDE SEQUENCE [LARGE SCALE GENOMIC DNA]</scope>
    <source>
        <strain evidence="1 2">WTL</strain>
    </source>
</reference>
<protein>
    <recommendedName>
        <fullName evidence="3">Lipoprotein</fullName>
    </recommendedName>
</protein>
<evidence type="ECO:0000313" key="1">
    <source>
        <dbReference type="EMBL" id="ALC18006.1"/>
    </source>
</evidence>
<name>A0A0M5IUK3_9BACT</name>
<dbReference type="Proteomes" id="UP000057158">
    <property type="component" value="Chromosome"/>
</dbReference>
<dbReference type="RefSeq" id="WP_053551969.1">
    <property type="nucleotide sequence ID" value="NZ_CP010802.1"/>
</dbReference>
<accession>A0A0M5IUK3</accession>